<sequence>MPPWTEQQIEQDIAKAEECRCGLLTQSISNPGGRAIPPLTWASHKELLTPLHSPSLTSQPLVETPADDPEIRRTSTPSSIPVGSKPTEYEERFSPTTLKPSDSATSNISTNSPEELDPFQQLLQGLKNSL</sequence>
<feature type="compositionally biased region" description="Polar residues" evidence="1">
    <location>
        <begin position="121"/>
        <end position="130"/>
    </location>
</feature>
<reference evidence="2 3" key="1">
    <citation type="submission" date="2015-12" db="EMBL/GenBank/DDBJ databases">
        <title>Draft genome sequence of Moniliophthora roreri, the causal agent of frosty pod rot of cacao.</title>
        <authorList>
            <person name="Aime M.C."/>
            <person name="Diaz-Valderrama J.R."/>
            <person name="Kijpornyongpan T."/>
            <person name="Phillips-Mora W."/>
        </authorList>
    </citation>
    <scope>NUCLEOTIDE SEQUENCE [LARGE SCALE GENOMIC DNA]</scope>
    <source>
        <strain evidence="2 3">MCA 2952</strain>
    </source>
</reference>
<evidence type="ECO:0000313" key="3">
    <source>
        <dbReference type="Proteomes" id="UP000054988"/>
    </source>
</evidence>
<comment type="caution">
    <text evidence="2">The sequence shown here is derived from an EMBL/GenBank/DDBJ whole genome shotgun (WGS) entry which is preliminary data.</text>
</comment>
<dbReference type="Proteomes" id="UP000054988">
    <property type="component" value="Unassembled WGS sequence"/>
</dbReference>
<protein>
    <submittedName>
        <fullName evidence="2">Putative reverse transcriptase-rnase h-integrase</fullName>
    </submittedName>
</protein>
<keyword evidence="2" id="KW-0548">Nucleotidyltransferase</keyword>
<keyword evidence="2" id="KW-0808">Transferase</keyword>
<dbReference type="EMBL" id="LATX01000029">
    <property type="protein sequence ID" value="KTB47375.1"/>
    <property type="molecule type" value="Genomic_DNA"/>
</dbReference>
<feature type="compositionally biased region" description="Polar residues" evidence="1">
    <location>
        <begin position="94"/>
        <end position="113"/>
    </location>
</feature>
<feature type="compositionally biased region" description="Low complexity" evidence="1">
    <location>
        <begin position="51"/>
        <end position="61"/>
    </location>
</feature>
<evidence type="ECO:0000256" key="1">
    <source>
        <dbReference type="SAM" id="MobiDB-lite"/>
    </source>
</evidence>
<gene>
    <name evidence="2" type="ORF">WG66_51</name>
</gene>
<accession>A0A0W0GFP1</accession>
<feature type="region of interest" description="Disordered" evidence="1">
    <location>
        <begin position="51"/>
        <end position="130"/>
    </location>
</feature>
<proteinExistence type="predicted"/>
<dbReference type="AlphaFoldDB" id="A0A0W0GFP1"/>
<keyword evidence="2" id="KW-0695">RNA-directed DNA polymerase</keyword>
<dbReference type="GO" id="GO:0003964">
    <property type="term" value="F:RNA-directed DNA polymerase activity"/>
    <property type="evidence" value="ECO:0007669"/>
    <property type="project" value="UniProtKB-KW"/>
</dbReference>
<organism evidence="2 3">
    <name type="scientific">Moniliophthora roreri</name>
    <name type="common">Frosty pod rot fungus</name>
    <name type="synonym">Monilia roreri</name>
    <dbReference type="NCBI Taxonomy" id="221103"/>
    <lineage>
        <taxon>Eukaryota</taxon>
        <taxon>Fungi</taxon>
        <taxon>Dikarya</taxon>
        <taxon>Basidiomycota</taxon>
        <taxon>Agaricomycotina</taxon>
        <taxon>Agaricomycetes</taxon>
        <taxon>Agaricomycetidae</taxon>
        <taxon>Agaricales</taxon>
        <taxon>Marasmiineae</taxon>
        <taxon>Marasmiaceae</taxon>
        <taxon>Moniliophthora</taxon>
    </lineage>
</organism>
<name>A0A0W0GFP1_MONRR</name>
<evidence type="ECO:0000313" key="2">
    <source>
        <dbReference type="EMBL" id="KTB47375.1"/>
    </source>
</evidence>